<proteinExistence type="predicted"/>
<dbReference type="InterPro" id="IPR050865">
    <property type="entry name" value="BEACH_Domain"/>
</dbReference>
<evidence type="ECO:0000256" key="1">
    <source>
        <dbReference type="ARBA" id="ARBA00022574"/>
    </source>
</evidence>
<evidence type="ECO:0000313" key="4">
    <source>
        <dbReference type="Proteomes" id="UP000031443"/>
    </source>
</evidence>
<dbReference type="GO" id="GO:0008104">
    <property type="term" value="P:intracellular protein localization"/>
    <property type="evidence" value="ECO:0007669"/>
    <property type="project" value="TreeGrafter"/>
</dbReference>
<evidence type="ECO:0000313" key="3">
    <source>
        <dbReference type="EMBL" id="EMP39653.1"/>
    </source>
</evidence>
<reference evidence="4" key="1">
    <citation type="journal article" date="2013" name="Nat. Genet.">
        <title>The draft genomes of soft-shell turtle and green sea turtle yield insights into the development and evolution of the turtle-specific body plan.</title>
        <authorList>
            <person name="Wang Z."/>
            <person name="Pascual-Anaya J."/>
            <person name="Zadissa A."/>
            <person name="Li W."/>
            <person name="Niimura Y."/>
            <person name="Huang Z."/>
            <person name="Li C."/>
            <person name="White S."/>
            <person name="Xiong Z."/>
            <person name="Fang D."/>
            <person name="Wang B."/>
            <person name="Ming Y."/>
            <person name="Chen Y."/>
            <person name="Zheng Y."/>
            <person name="Kuraku S."/>
            <person name="Pignatelli M."/>
            <person name="Herrero J."/>
            <person name="Beal K."/>
            <person name="Nozawa M."/>
            <person name="Li Q."/>
            <person name="Wang J."/>
            <person name="Zhang H."/>
            <person name="Yu L."/>
            <person name="Shigenobu S."/>
            <person name="Wang J."/>
            <person name="Liu J."/>
            <person name="Flicek P."/>
            <person name="Searle S."/>
            <person name="Wang J."/>
            <person name="Kuratani S."/>
            <person name="Yin Y."/>
            <person name="Aken B."/>
            <person name="Zhang G."/>
            <person name="Irie N."/>
        </authorList>
    </citation>
    <scope>NUCLEOTIDE SEQUENCE [LARGE SCALE GENOMIC DNA]</scope>
</reference>
<name>M7C597_CHEMY</name>
<dbReference type="PANTHER" id="PTHR13743">
    <property type="entry name" value="BEIGE/BEACH-RELATED"/>
    <property type="match status" value="1"/>
</dbReference>
<gene>
    <name evidence="3" type="ORF">UY3_03117</name>
</gene>
<protein>
    <submittedName>
        <fullName evidence="3">Lipopolysaccharide-responsive and beige-like anchor protein</fullName>
    </submittedName>
</protein>
<dbReference type="Proteomes" id="UP000031443">
    <property type="component" value="Unassembled WGS sequence"/>
</dbReference>
<evidence type="ECO:0000259" key="2">
    <source>
        <dbReference type="Pfam" id="PF06469"/>
    </source>
</evidence>
<dbReference type="GO" id="GO:0005829">
    <property type="term" value="C:cytosol"/>
    <property type="evidence" value="ECO:0007669"/>
    <property type="project" value="TreeGrafter"/>
</dbReference>
<dbReference type="InterPro" id="IPR010508">
    <property type="entry name" value="NBEA-like_DUF1088"/>
</dbReference>
<dbReference type="PANTHER" id="PTHR13743:SF64">
    <property type="entry name" value="LIPOPOLYSACCHARIDE-RESPONSIVE AND BEIGE-LIKE ANCHOR PROTEIN"/>
    <property type="match status" value="1"/>
</dbReference>
<keyword evidence="4" id="KW-1185">Reference proteome</keyword>
<dbReference type="GO" id="GO:0019901">
    <property type="term" value="F:protein kinase binding"/>
    <property type="evidence" value="ECO:0007669"/>
    <property type="project" value="TreeGrafter"/>
</dbReference>
<dbReference type="Pfam" id="PF06469">
    <property type="entry name" value="DUF1088"/>
    <property type="match status" value="1"/>
</dbReference>
<dbReference type="EMBL" id="KB516029">
    <property type="protein sequence ID" value="EMP39653.1"/>
    <property type="molecule type" value="Genomic_DNA"/>
</dbReference>
<sequence>MRLKSEHMPLECGETDHTVSNSFQNDVFSAHFTFQEKRERSSLDWKVILLFSRTYLSKRLQKGGSRPREFWRLDYWEDDLRRRRRFVRNPLGSTHPEATLKAAVEHGQCKNCFLPVVAAPDEDVLLKGKQSIKSQVLGNQNSESEILLEGDDDTLSSIEEKDLENLIDEEDPSFKKIDPKFVTDYTLSITSSELCFEVDEEDPSFKKIDPKFVTDYTLSITSSELCFEVDEEDPSFKKIDPKVDICSQSFVEYALENPNSAFSQNACLINESSSV</sequence>
<organism evidence="3 4">
    <name type="scientific">Chelonia mydas</name>
    <name type="common">Green sea-turtle</name>
    <name type="synonym">Chelonia agassizi</name>
    <dbReference type="NCBI Taxonomy" id="8469"/>
    <lineage>
        <taxon>Eukaryota</taxon>
        <taxon>Metazoa</taxon>
        <taxon>Chordata</taxon>
        <taxon>Craniata</taxon>
        <taxon>Vertebrata</taxon>
        <taxon>Euteleostomi</taxon>
        <taxon>Archelosauria</taxon>
        <taxon>Testudinata</taxon>
        <taxon>Testudines</taxon>
        <taxon>Cryptodira</taxon>
        <taxon>Durocryptodira</taxon>
        <taxon>Americhelydia</taxon>
        <taxon>Chelonioidea</taxon>
        <taxon>Cheloniidae</taxon>
        <taxon>Chelonia</taxon>
    </lineage>
</organism>
<dbReference type="AlphaFoldDB" id="M7C597"/>
<keyword evidence="1" id="KW-0853">WD repeat</keyword>
<dbReference type="STRING" id="8469.M7C597"/>
<dbReference type="GO" id="GO:0016020">
    <property type="term" value="C:membrane"/>
    <property type="evidence" value="ECO:0007669"/>
    <property type="project" value="TreeGrafter"/>
</dbReference>
<feature type="domain" description="DUF1088" evidence="2">
    <location>
        <begin position="65"/>
        <end position="149"/>
    </location>
</feature>
<accession>M7C597</accession>